<dbReference type="OrthoDB" id="9784339at2"/>
<gene>
    <name evidence="7" type="primary">yfkJ</name>
    <name evidence="7" type="ORF">NCTC10296_00975</name>
</gene>
<proteinExistence type="inferred from homology"/>
<name>A0A1X3CWT3_9NEIS</name>
<keyword evidence="4" id="KW-0904">Protein phosphatase</keyword>
<dbReference type="EC" id="3.1.3.48" evidence="2"/>
<evidence type="ECO:0000313" key="8">
    <source>
        <dbReference type="Proteomes" id="UP000279284"/>
    </source>
</evidence>
<dbReference type="AlphaFoldDB" id="A0A1X3CWT3"/>
<dbReference type="SMART" id="SM00226">
    <property type="entry name" value="LMWPc"/>
    <property type="match status" value="1"/>
</dbReference>
<dbReference type="PANTHER" id="PTHR11717:SF7">
    <property type="entry name" value="LOW MOLECULAR WEIGHT PHOSPHOTYROSINE PROTEIN PHOSPHATASE"/>
    <property type="match status" value="1"/>
</dbReference>
<evidence type="ECO:0000313" key="7">
    <source>
        <dbReference type="EMBL" id="VEF00673.1"/>
    </source>
</evidence>
<dbReference type="InterPro" id="IPR017867">
    <property type="entry name" value="Tyr_phospatase_low_mol_wt"/>
</dbReference>
<dbReference type="InterPro" id="IPR036196">
    <property type="entry name" value="Ptyr_pPase_sf"/>
</dbReference>
<dbReference type="Pfam" id="PF01451">
    <property type="entry name" value="LMWPc"/>
    <property type="match status" value="1"/>
</dbReference>
<dbReference type="GO" id="GO:0004725">
    <property type="term" value="F:protein tyrosine phosphatase activity"/>
    <property type="evidence" value="ECO:0007669"/>
    <property type="project" value="UniProtKB-EC"/>
</dbReference>
<dbReference type="PRINTS" id="PR00719">
    <property type="entry name" value="LMWPTPASE"/>
</dbReference>
<dbReference type="STRING" id="493.BWD07_07130"/>
<feature type="active site" evidence="5">
    <location>
        <position position="17"/>
    </location>
</feature>
<accession>A0A1X3CWT3</accession>
<dbReference type="Gene3D" id="3.40.50.2300">
    <property type="match status" value="1"/>
</dbReference>
<organism evidence="7 8">
    <name type="scientific">Neisseria canis</name>
    <dbReference type="NCBI Taxonomy" id="493"/>
    <lineage>
        <taxon>Bacteria</taxon>
        <taxon>Pseudomonadati</taxon>
        <taxon>Pseudomonadota</taxon>
        <taxon>Betaproteobacteria</taxon>
        <taxon>Neisseriales</taxon>
        <taxon>Neisseriaceae</taxon>
        <taxon>Neisseria</taxon>
    </lineage>
</organism>
<feature type="domain" description="Phosphotyrosine protein phosphatase I" evidence="6">
    <location>
        <begin position="5"/>
        <end position="151"/>
    </location>
</feature>
<protein>
    <recommendedName>
        <fullName evidence="2">protein-tyrosine-phosphatase</fullName>
        <ecNumber evidence="2">3.1.3.48</ecNumber>
    </recommendedName>
</protein>
<evidence type="ECO:0000256" key="3">
    <source>
        <dbReference type="ARBA" id="ARBA00022801"/>
    </source>
</evidence>
<sequence length="156" mass="17378">MKHTRNILFVCLGNICRSPMAEYVFRHKIQAAGLADRIKTDSAGTSGYHDGEGMHRGTAAVLRAKGIAHDDFVSSRVHPSDADKFDLFIVMDDSNLANLKQIVPLRDDRVVKLTDLIPESGYTHVPDPYYTGDFEETFRLVDAAADVLLNRLQTTD</sequence>
<feature type="active site" description="Proton donor" evidence="5">
    <location>
        <position position="127"/>
    </location>
</feature>
<evidence type="ECO:0000259" key="6">
    <source>
        <dbReference type="SMART" id="SM00226"/>
    </source>
</evidence>
<reference evidence="7 8" key="1">
    <citation type="submission" date="2018-12" db="EMBL/GenBank/DDBJ databases">
        <authorList>
            <consortium name="Pathogen Informatics"/>
        </authorList>
    </citation>
    <scope>NUCLEOTIDE SEQUENCE [LARGE SCALE GENOMIC DNA]</scope>
    <source>
        <strain evidence="7 8">NCTC10296</strain>
    </source>
</reference>
<dbReference type="RefSeq" id="WP_085416673.1">
    <property type="nucleotide sequence ID" value="NZ_CAUJPY010000033.1"/>
</dbReference>
<dbReference type="InterPro" id="IPR050438">
    <property type="entry name" value="LMW_PTPase"/>
</dbReference>
<dbReference type="Proteomes" id="UP000279284">
    <property type="component" value="Chromosome"/>
</dbReference>
<dbReference type="KEGG" id="nci:NCTC10296_00975"/>
<keyword evidence="3 7" id="KW-0378">Hydrolase</keyword>
<evidence type="ECO:0000256" key="1">
    <source>
        <dbReference type="ARBA" id="ARBA00011063"/>
    </source>
</evidence>
<evidence type="ECO:0000256" key="5">
    <source>
        <dbReference type="PIRSR" id="PIRSR617867-1"/>
    </source>
</evidence>
<evidence type="ECO:0000256" key="4">
    <source>
        <dbReference type="ARBA" id="ARBA00022912"/>
    </source>
</evidence>
<evidence type="ECO:0000256" key="2">
    <source>
        <dbReference type="ARBA" id="ARBA00013064"/>
    </source>
</evidence>
<dbReference type="CDD" id="cd16343">
    <property type="entry name" value="LMWPTP"/>
    <property type="match status" value="1"/>
</dbReference>
<dbReference type="EMBL" id="LR134313">
    <property type="protein sequence ID" value="VEF00673.1"/>
    <property type="molecule type" value="Genomic_DNA"/>
</dbReference>
<keyword evidence="8" id="KW-1185">Reference proteome</keyword>
<feature type="active site" description="Nucleophile" evidence="5">
    <location>
        <position position="11"/>
    </location>
</feature>
<dbReference type="InterPro" id="IPR023485">
    <property type="entry name" value="Ptyr_pPase"/>
</dbReference>
<comment type="similarity">
    <text evidence="1">Belongs to the low molecular weight phosphotyrosine protein phosphatase family.</text>
</comment>
<dbReference type="PANTHER" id="PTHR11717">
    <property type="entry name" value="LOW MOLECULAR WEIGHT PROTEIN TYROSINE PHOSPHATASE"/>
    <property type="match status" value="1"/>
</dbReference>
<dbReference type="SUPFAM" id="SSF52788">
    <property type="entry name" value="Phosphotyrosine protein phosphatases I"/>
    <property type="match status" value="1"/>
</dbReference>